<keyword evidence="1 5" id="KW-0489">Methyltransferase</keyword>
<keyword evidence="2 5" id="KW-0808">Transferase</keyword>
<dbReference type="InterPro" id="IPR007848">
    <property type="entry name" value="Small_mtfrase_dom"/>
</dbReference>
<name>A0A1H6DEW5_9ACTN</name>
<dbReference type="GO" id="GO:0032259">
    <property type="term" value="P:methylation"/>
    <property type="evidence" value="ECO:0007669"/>
    <property type="project" value="UniProtKB-KW"/>
</dbReference>
<evidence type="ECO:0000259" key="4">
    <source>
        <dbReference type="Pfam" id="PF05175"/>
    </source>
</evidence>
<dbReference type="EMBL" id="FNVO01000016">
    <property type="protein sequence ID" value="SEG83602.1"/>
    <property type="molecule type" value="Genomic_DNA"/>
</dbReference>
<accession>A0A1H6DEW5</accession>
<dbReference type="Pfam" id="PF05175">
    <property type="entry name" value="MTS"/>
    <property type="match status" value="1"/>
</dbReference>
<evidence type="ECO:0000256" key="3">
    <source>
        <dbReference type="ARBA" id="ARBA00022691"/>
    </source>
</evidence>
<dbReference type="Proteomes" id="UP000236723">
    <property type="component" value="Unassembled WGS sequence"/>
</dbReference>
<protein>
    <submittedName>
        <fullName evidence="5">Methyltransferase small domain-containing protein</fullName>
    </submittedName>
</protein>
<dbReference type="SUPFAM" id="SSF53335">
    <property type="entry name" value="S-adenosyl-L-methionine-dependent methyltransferases"/>
    <property type="match status" value="1"/>
</dbReference>
<dbReference type="RefSeq" id="WP_103941960.1">
    <property type="nucleotide sequence ID" value="NZ_FNVO01000016.1"/>
</dbReference>
<feature type="domain" description="Methyltransferase small" evidence="4">
    <location>
        <begin position="44"/>
        <end position="196"/>
    </location>
</feature>
<dbReference type="Gene3D" id="3.40.50.150">
    <property type="entry name" value="Vaccinia Virus protein VP39"/>
    <property type="match status" value="1"/>
</dbReference>
<dbReference type="GO" id="GO:0008276">
    <property type="term" value="F:protein methyltransferase activity"/>
    <property type="evidence" value="ECO:0007669"/>
    <property type="project" value="TreeGrafter"/>
</dbReference>
<keyword evidence="3" id="KW-0949">S-adenosyl-L-methionine</keyword>
<dbReference type="PANTHER" id="PTHR45875:SF1">
    <property type="entry name" value="METHYLTRANSFERASE N6AMT1"/>
    <property type="match status" value="1"/>
</dbReference>
<dbReference type="InterPro" id="IPR052190">
    <property type="entry name" value="Euk-Arch_PrmC-MTase"/>
</dbReference>
<proteinExistence type="predicted"/>
<evidence type="ECO:0000313" key="6">
    <source>
        <dbReference type="Proteomes" id="UP000236723"/>
    </source>
</evidence>
<dbReference type="GO" id="GO:0035657">
    <property type="term" value="C:eRF1 methyltransferase complex"/>
    <property type="evidence" value="ECO:0007669"/>
    <property type="project" value="TreeGrafter"/>
</dbReference>
<evidence type="ECO:0000256" key="2">
    <source>
        <dbReference type="ARBA" id="ARBA00022679"/>
    </source>
</evidence>
<keyword evidence="6" id="KW-1185">Reference proteome</keyword>
<organism evidence="5 6">
    <name type="scientific">Thermomonospora echinospora</name>
    <dbReference type="NCBI Taxonomy" id="1992"/>
    <lineage>
        <taxon>Bacteria</taxon>
        <taxon>Bacillati</taxon>
        <taxon>Actinomycetota</taxon>
        <taxon>Actinomycetes</taxon>
        <taxon>Streptosporangiales</taxon>
        <taxon>Thermomonosporaceae</taxon>
        <taxon>Thermomonospora</taxon>
    </lineage>
</organism>
<sequence length="259" mass="28605">MNELGYAMAQEAYALVSQAPGQEGTFTLMDREWEQLDGVVGGQYNQATGLFAAWLPVDSARTFLEMGCGCGIAAVTAALRGCPAVTALDINPAAVRTTELNARRHGVRDRVRALESDLFGALGPDERFDMIFWNSPFIEAPPERVLGSFLEYHFFDPGYQMHRRFLAEAPDRLAEGGRLFLGFSEAMGDRVHLEKIADAAGLRCRTHRQETFPVPAAELGPDRLYQRYADGGGMVRIDFTLLELWRAADPGARDTEGRS</sequence>
<dbReference type="AlphaFoldDB" id="A0A1H6DEW5"/>
<dbReference type="GO" id="GO:0008757">
    <property type="term" value="F:S-adenosylmethionine-dependent methyltransferase activity"/>
    <property type="evidence" value="ECO:0007669"/>
    <property type="project" value="TreeGrafter"/>
</dbReference>
<dbReference type="CDD" id="cd02440">
    <property type="entry name" value="AdoMet_MTases"/>
    <property type="match status" value="1"/>
</dbReference>
<dbReference type="OrthoDB" id="267914at2"/>
<evidence type="ECO:0000256" key="1">
    <source>
        <dbReference type="ARBA" id="ARBA00022603"/>
    </source>
</evidence>
<dbReference type="PANTHER" id="PTHR45875">
    <property type="entry name" value="METHYLTRANSFERASE N6AMT1"/>
    <property type="match status" value="1"/>
</dbReference>
<evidence type="ECO:0000313" key="5">
    <source>
        <dbReference type="EMBL" id="SEG83602.1"/>
    </source>
</evidence>
<gene>
    <name evidence="5" type="ORF">SAMN04489712_11634</name>
</gene>
<dbReference type="InterPro" id="IPR029063">
    <property type="entry name" value="SAM-dependent_MTases_sf"/>
</dbReference>
<reference evidence="6" key="1">
    <citation type="submission" date="2016-10" db="EMBL/GenBank/DDBJ databases">
        <authorList>
            <person name="Varghese N."/>
            <person name="Submissions S."/>
        </authorList>
    </citation>
    <scope>NUCLEOTIDE SEQUENCE [LARGE SCALE GENOMIC DNA]</scope>
    <source>
        <strain evidence="6">DSM 43163</strain>
    </source>
</reference>